<dbReference type="GO" id="GO:0006974">
    <property type="term" value="P:DNA damage response"/>
    <property type="evidence" value="ECO:0007669"/>
    <property type="project" value="TreeGrafter"/>
</dbReference>
<dbReference type="GO" id="GO:0008865">
    <property type="term" value="F:fructokinase activity"/>
    <property type="evidence" value="ECO:0007669"/>
    <property type="project" value="UniProtKB-ARBA"/>
</dbReference>
<dbReference type="GO" id="GO:0008673">
    <property type="term" value="F:2-dehydro-3-deoxygluconokinase activity"/>
    <property type="evidence" value="ECO:0007669"/>
    <property type="project" value="TreeGrafter"/>
</dbReference>
<dbReference type="InterPro" id="IPR002139">
    <property type="entry name" value="Ribo/fructo_kinase"/>
</dbReference>
<reference evidence="6 7" key="1">
    <citation type="submission" date="2019-10" db="EMBL/GenBank/DDBJ databases">
        <title>Cognatihalovulum marinum gen. nov. sp. nov., a new member of the family Rhodobacteraceae isolated from deep seawater of the Northwest Indian Ocean.</title>
        <authorList>
            <person name="Ruan C."/>
            <person name="Wang J."/>
            <person name="Zheng X."/>
            <person name="Song L."/>
            <person name="Zhu Y."/>
            <person name="Huang Y."/>
            <person name="Lu Z."/>
            <person name="Du W."/>
            <person name="Huang L."/>
            <person name="Dai X."/>
        </authorList>
    </citation>
    <scope>NUCLEOTIDE SEQUENCE [LARGE SCALE GENOMIC DNA]</scope>
    <source>
        <strain evidence="6 7">2CG4</strain>
    </source>
</reference>
<dbReference type="PRINTS" id="PR00990">
    <property type="entry name" value="RIBOKINASE"/>
</dbReference>
<feature type="domain" description="Carbohydrate kinase PfkB" evidence="5">
    <location>
        <begin position="18"/>
        <end position="297"/>
    </location>
</feature>
<proteinExistence type="inferred from homology"/>
<dbReference type="InterPro" id="IPR002173">
    <property type="entry name" value="Carboh/pur_kinase_PfkB_CS"/>
</dbReference>
<dbReference type="PANTHER" id="PTHR43085">
    <property type="entry name" value="HEXOKINASE FAMILY MEMBER"/>
    <property type="match status" value="1"/>
</dbReference>
<evidence type="ECO:0000256" key="1">
    <source>
        <dbReference type="ARBA" id="ARBA00010688"/>
    </source>
</evidence>
<dbReference type="InterPro" id="IPR011611">
    <property type="entry name" value="PfkB_dom"/>
</dbReference>
<dbReference type="InterPro" id="IPR050306">
    <property type="entry name" value="PfkB_Carbo_kinase"/>
</dbReference>
<dbReference type="Proteomes" id="UP000474957">
    <property type="component" value="Unassembled WGS sequence"/>
</dbReference>
<dbReference type="PROSITE" id="PS00584">
    <property type="entry name" value="PFKB_KINASES_2"/>
    <property type="match status" value="1"/>
</dbReference>
<comment type="caution">
    <text evidence="6">The sequence shown here is derived from an EMBL/GenBank/DDBJ whole genome shotgun (WGS) entry which is preliminary data.</text>
</comment>
<evidence type="ECO:0000256" key="3">
    <source>
        <dbReference type="ARBA" id="ARBA00022777"/>
    </source>
</evidence>
<organism evidence="6 7">
    <name type="scientific">Halovulum marinum</name>
    <dbReference type="NCBI Taxonomy" id="2662447"/>
    <lineage>
        <taxon>Bacteria</taxon>
        <taxon>Pseudomonadati</taxon>
        <taxon>Pseudomonadota</taxon>
        <taxon>Alphaproteobacteria</taxon>
        <taxon>Rhodobacterales</taxon>
        <taxon>Paracoccaceae</taxon>
        <taxon>Halovulum</taxon>
    </lineage>
</organism>
<dbReference type="Pfam" id="PF00294">
    <property type="entry name" value="PfkB"/>
    <property type="match status" value="1"/>
</dbReference>
<keyword evidence="2 4" id="KW-0808">Transferase</keyword>
<dbReference type="GO" id="GO:0042840">
    <property type="term" value="P:D-glucuronate catabolic process"/>
    <property type="evidence" value="ECO:0007669"/>
    <property type="project" value="TreeGrafter"/>
</dbReference>
<accession>A0A6L5YXU2</accession>
<evidence type="ECO:0000256" key="2">
    <source>
        <dbReference type="ARBA" id="ARBA00022679"/>
    </source>
</evidence>
<dbReference type="AlphaFoldDB" id="A0A6L5YXU2"/>
<gene>
    <name evidence="6" type="ORF">GE300_03930</name>
</gene>
<dbReference type="GO" id="GO:0005829">
    <property type="term" value="C:cytosol"/>
    <property type="evidence" value="ECO:0007669"/>
    <property type="project" value="TreeGrafter"/>
</dbReference>
<evidence type="ECO:0000259" key="5">
    <source>
        <dbReference type="Pfam" id="PF00294"/>
    </source>
</evidence>
<evidence type="ECO:0000256" key="4">
    <source>
        <dbReference type="RuleBase" id="RU003704"/>
    </source>
</evidence>
<dbReference type="GO" id="GO:0019698">
    <property type="term" value="P:D-galacturonate catabolic process"/>
    <property type="evidence" value="ECO:0007669"/>
    <property type="project" value="TreeGrafter"/>
</dbReference>
<protein>
    <submittedName>
        <fullName evidence="6">Sugar kinase</fullName>
    </submittedName>
</protein>
<dbReference type="EMBL" id="WIND01000002">
    <property type="protein sequence ID" value="MSU88770.1"/>
    <property type="molecule type" value="Genomic_DNA"/>
</dbReference>
<evidence type="ECO:0000313" key="7">
    <source>
        <dbReference type="Proteomes" id="UP000474957"/>
    </source>
</evidence>
<sequence length="309" mass="32402">MSGPQILALGEPLVEFTEVDLPGHGPHYRMGYGGDISNAAIAAARQGASVGMLTALGDDMFGAGLRGLWRDEGVDAAGVAVHPDAPTGVYFVKPHASGRDFTYLRKGSAASLYGPVDLPEALIRDARLLHVSAISQAVSEPMRAAASAAIDIARGAGVKVSYDTNLRLKLWDLELARETIFAALERTDVIFPSDDEARQLTGLEDVDAMLDRFLGFGAGLVVMKMGAEGAVVAGHHLRERIPPAPSTPVDSTGAGDSFAGAFLAYLLETDDPVLAARRAARVAAGTVSGYGAIDPIPRREAIIQTEDTP</sequence>
<comment type="similarity">
    <text evidence="1 4">Belongs to the carbohydrate kinase PfkB family.</text>
</comment>
<dbReference type="Gene3D" id="3.40.1190.20">
    <property type="match status" value="1"/>
</dbReference>
<dbReference type="SUPFAM" id="SSF53613">
    <property type="entry name" value="Ribokinase-like"/>
    <property type="match status" value="1"/>
</dbReference>
<keyword evidence="3 4" id="KW-0418">Kinase</keyword>
<dbReference type="GO" id="GO:0006000">
    <property type="term" value="P:fructose metabolic process"/>
    <property type="evidence" value="ECO:0007669"/>
    <property type="project" value="UniProtKB-ARBA"/>
</dbReference>
<dbReference type="PANTHER" id="PTHR43085:SF15">
    <property type="entry name" value="2-DEHYDRO-3-DEOXYGLUCONOKINASE"/>
    <property type="match status" value="1"/>
</dbReference>
<dbReference type="InterPro" id="IPR029056">
    <property type="entry name" value="Ribokinase-like"/>
</dbReference>
<dbReference type="CDD" id="cd01166">
    <property type="entry name" value="KdgK"/>
    <property type="match status" value="1"/>
</dbReference>
<name>A0A6L5YXU2_9RHOB</name>
<dbReference type="RefSeq" id="WP_154445124.1">
    <property type="nucleotide sequence ID" value="NZ_WIND01000002.1"/>
</dbReference>
<evidence type="ECO:0000313" key="6">
    <source>
        <dbReference type="EMBL" id="MSU88770.1"/>
    </source>
</evidence>
<keyword evidence="7" id="KW-1185">Reference proteome</keyword>